<dbReference type="InterPro" id="IPR012341">
    <property type="entry name" value="6hp_glycosidase-like_sf"/>
</dbReference>
<dbReference type="InterPro" id="IPR008928">
    <property type="entry name" value="6-hairpin_glycosidase_sf"/>
</dbReference>
<dbReference type="KEGG" id="mpec:B9O19_02275"/>
<organism evidence="2 3">
    <name type="scientific">Monoglobus pectinilyticus</name>
    <dbReference type="NCBI Taxonomy" id="1981510"/>
    <lineage>
        <taxon>Bacteria</taxon>
        <taxon>Bacillati</taxon>
        <taxon>Bacillota</taxon>
        <taxon>Clostridia</taxon>
        <taxon>Monoglobales</taxon>
        <taxon>Monoglobaceae</taxon>
        <taxon>Monoglobus</taxon>
    </lineage>
</organism>
<dbReference type="Gene3D" id="1.50.10.10">
    <property type="match status" value="1"/>
</dbReference>
<evidence type="ECO:0000313" key="2">
    <source>
        <dbReference type="EMBL" id="AUO20415.1"/>
    </source>
</evidence>
<dbReference type="GeneID" id="98063642"/>
<dbReference type="PANTHER" id="PTHR33886:SF8">
    <property type="entry name" value="UNSATURATED RHAMNOGALACTURONAN HYDROLASE (EUROFUNG)"/>
    <property type="match status" value="1"/>
</dbReference>
<keyword evidence="3" id="KW-1185">Reference proteome</keyword>
<accession>A0A2K9P568</accession>
<dbReference type="Proteomes" id="UP000235589">
    <property type="component" value="Chromosome"/>
</dbReference>
<dbReference type="AlphaFoldDB" id="A0A2K9P568"/>
<reference evidence="2 3" key="1">
    <citation type="submission" date="2017-04" db="EMBL/GenBank/DDBJ databases">
        <title>Monoglobus pectinilyticus 14 draft genome.</title>
        <authorList>
            <person name="Kim C."/>
            <person name="Rosendale D.I."/>
            <person name="Kelly W.J."/>
            <person name="Tannock G.W."/>
            <person name="Patchett M.L."/>
            <person name="Jordens J.Z."/>
        </authorList>
    </citation>
    <scope>NUCLEOTIDE SEQUENCE [LARGE SCALE GENOMIC DNA]</scope>
    <source>
        <strain evidence="2 3">14</strain>
    </source>
</reference>
<keyword evidence="1 2" id="KW-0378">Hydrolase</keyword>
<gene>
    <name evidence="2" type="ORF">B9O19_02275</name>
</gene>
<evidence type="ECO:0000313" key="3">
    <source>
        <dbReference type="Proteomes" id="UP000235589"/>
    </source>
</evidence>
<dbReference type="EMBL" id="CP020991">
    <property type="protein sequence ID" value="AUO20415.1"/>
    <property type="molecule type" value="Genomic_DNA"/>
</dbReference>
<dbReference type="InterPro" id="IPR010905">
    <property type="entry name" value="Glyco_hydro_88"/>
</dbReference>
<dbReference type="Pfam" id="PF07470">
    <property type="entry name" value="Glyco_hydro_88"/>
    <property type="match status" value="1"/>
</dbReference>
<evidence type="ECO:0000256" key="1">
    <source>
        <dbReference type="ARBA" id="ARBA00022801"/>
    </source>
</evidence>
<name>A0A2K9P568_9FIRM</name>
<dbReference type="GO" id="GO:0016787">
    <property type="term" value="F:hydrolase activity"/>
    <property type="evidence" value="ECO:0007669"/>
    <property type="project" value="UniProtKB-KW"/>
</dbReference>
<dbReference type="PANTHER" id="PTHR33886">
    <property type="entry name" value="UNSATURATED RHAMNOGALACTURONAN HYDROLASE (EUROFUNG)"/>
    <property type="match status" value="1"/>
</dbReference>
<dbReference type="RefSeq" id="WP_207655129.1">
    <property type="nucleotide sequence ID" value="NZ_CP020991.1"/>
</dbReference>
<dbReference type="GO" id="GO:0005975">
    <property type="term" value="P:carbohydrate metabolic process"/>
    <property type="evidence" value="ECO:0007669"/>
    <property type="project" value="InterPro"/>
</dbReference>
<dbReference type="InterPro" id="IPR052043">
    <property type="entry name" value="PolySaccharide_Degr_Enz"/>
</dbReference>
<proteinExistence type="predicted"/>
<protein>
    <submittedName>
        <fullName evidence="2">Unsaturated rhamnogalacturonyl hydrolase family 105</fullName>
    </submittedName>
</protein>
<sequence length="366" mass="42369">MSKQRFLEIAKKMADTVMKDNSPIISKKWQYDCGLTLLGIGSVYEETNDNRYFDYIKESMDYFINEDGTINTYNPTVYNIDHINNGKDCFWLYNKTGEEKYIKAVELLKSQLKTHPRTESGAYFHKLIYPNQIWLDGLFMGEPFCAQYAKECNHPENFDDIVKQFVIAEKATYEPRCGLYAHACDESKSAFWADKATGRSLNVWGRSCGWFCMAIVDVLDFMPEDHPGRQTLINMYNKVISNVVKYQDESGVWYQVLDNRRSDNYKESTCSCMFAYSMNKAIKMGYIDEETYKPYLLKAVDGIFNEFIRIDGDYAYLKNCCAVAGLGPDDNHRRDGSLDYYFSEPITENDCKGVGPFLLLATNYIY</sequence>
<dbReference type="SUPFAM" id="SSF48208">
    <property type="entry name" value="Six-hairpin glycosidases"/>
    <property type="match status" value="1"/>
</dbReference>